<evidence type="ECO:0000256" key="7">
    <source>
        <dbReference type="ARBA" id="ARBA00023136"/>
    </source>
</evidence>
<protein>
    <submittedName>
        <fullName evidence="11">Biopolymer transport protein ExbB</fullName>
    </submittedName>
</protein>
<evidence type="ECO:0000256" key="9">
    <source>
        <dbReference type="SAM" id="Phobius"/>
    </source>
</evidence>
<organism evidence="11 12">
    <name type="scientific">Nitrosomonas communis</name>
    <dbReference type="NCBI Taxonomy" id="44574"/>
    <lineage>
        <taxon>Bacteria</taxon>
        <taxon>Pseudomonadati</taxon>
        <taxon>Pseudomonadota</taxon>
        <taxon>Betaproteobacteria</taxon>
        <taxon>Nitrosomonadales</taxon>
        <taxon>Nitrosomonadaceae</taxon>
        <taxon>Nitrosomonas</taxon>
    </lineage>
</organism>
<evidence type="ECO:0000256" key="5">
    <source>
        <dbReference type="ARBA" id="ARBA00022927"/>
    </source>
</evidence>
<evidence type="ECO:0000256" key="3">
    <source>
        <dbReference type="ARBA" id="ARBA00022475"/>
    </source>
</evidence>
<dbReference type="PANTHER" id="PTHR30625:SF15">
    <property type="entry name" value="BIOPOLYMER TRANSPORT PROTEIN EXBB"/>
    <property type="match status" value="1"/>
</dbReference>
<dbReference type="PANTHER" id="PTHR30625">
    <property type="entry name" value="PROTEIN TOLQ"/>
    <property type="match status" value="1"/>
</dbReference>
<evidence type="ECO:0000313" key="11">
    <source>
        <dbReference type="EMBL" id="SDX14043.1"/>
    </source>
</evidence>
<comment type="subcellular location">
    <subcellularLocation>
        <location evidence="1">Cell membrane</location>
        <topology evidence="1">Multi-pass membrane protein</topology>
    </subcellularLocation>
    <subcellularLocation>
        <location evidence="8">Membrane</location>
        <topology evidence="8">Multi-pass membrane protein</topology>
    </subcellularLocation>
</comment>
<keyword evidence="2 8" id="KW-0813">Transport</keyword>
<reference evidence="11 12" key="1">
    <citation type="submission" date="2016-10" db="EMBL/GenBank/DDBJ databases">
        <authorList>
            <person name="de Groot N.N."/>
        </authorList>
    </citation>
    <scope>NUCLEOTIDE SEQUENCE [LARGE SCALE GENOMIC DNA]</scope>
    <source>
        <strain evidence="11 12">Nm110</strain>
    </source>
</reference>
<sequence length="220" mass="24050">MDGNKEILLGEILAQGGWTMVPLYVCSIVALAVSIRKLIEYRALHLSDLSWFEEVLNLIRLGDFNAVSRACNHHSHPAARVVCAAAKALTERPELAESEARRIATLQIQKLEKNLSLLSFIAQIAPLLGLLGTVFGMIKMFMDLQEAGNSSINLSDLSSGIWEALVTTAAGLTIAVPTLAIHDYLSSRLDNVRLHLGDIIQSIFYVAPRNEAKPEVTDGF</sequence>
<evidence type="ECO:0000259" key="10">
    <source>
        <dbReference type="Pfam" id="PF01618"/>
    </source>
</evidence>
<keyword evidence="4 9" id="KW-0812">Transmembrane</keyword>
<dbReference type="AlphaFoldDB" id="A0A1H2Z962"/>
<accession>A0A1H2Z962</accession>
<comment type="similarity">
    <text evidence="8">Belongs to the exbB/tolQ family.</text>
</comment>
<dbReference type="GO" id="GO:0005886">
    <property type="term" value="C:plasma membrane"/>
    <property type="evidence" value="ECO:0007669"/>
    <property type="project" value="UniProtKB-SubCell"/>
</dbReference>
<dbReference type="Proteomes" id="UP000183454">
    <property type="component" value="Unassembled WGS sequence"/>
</dbReference>
<evidence type="ECO:0000256" key="1">
    <source>
        <dbReference type="ARBA" id="ARBA00004651"/>
    </source>
</evidence>
<feature type="transmembrane region" description="Helical" evidence="9">
    <location>
        <begin position="117"/>
        <end position="141"/>
    </location>
</feature>
<dbReference type="InterPro" id="IPR050790">
    <property type="entry name" value="ExbB/TolQ_transport"/>
</dbReference>
<keyword evidence="5 8" id="KW-0653">Protein transport</keyword>
<feature type="domain" description="MotA/TolQ/ExbB proton channel" evidence="10">
    <location>
        <begin position="77"/>
        <end position="193"/>
    </location>
</feature>
<feature type="transmembrane region" description="Helical" evidence="9">
    <location>
        <begin position="161"/>
        <end position="181"/>
    </location>
</feature>
<dbReference type="InterPro" id="IPR002898">
    <property type="entry name" value="MotA_ExbB_proton_chnl"/>
</dbReference>
<dbReference type="GO" id="GO:0017038">
    <property type="term" value="P:protein import"/>
    <property type="evidence" value="ECO:0007669"/>
    <property type="project" value="TreeGrafter"/>
</dbReference>
<proteinExistence type="inferred from homology"/>
<dbReference type="Pfam" id="PF01618">
    <property type="entry name" value="MotA_ExbB"/>
    <property type="match status" value="1"/>
</dbReference>
<evidence type="ECO:0000256" key="6">
    <source>
        <dbReference type="ARBA" id="ARBA00022989"/>
    </source>
</evidence>
<evidence type="ECO:0000313" key="12">
    <source>
        <dbReference type="Proteomes" id="UP000183454"/>
    </source>
</evidence>
<name>A0A1H2Z962_9PROT</name>
<keyword evidence="6 9" id="KW-1133">Transmembrane helix</keyword>
<dbReference type="EMBL" id="FNNH01000069">
    <property type="protein sequence ID" value="SDX14043.1"/>
    <property type="molecule type" value="Genomic_DNA"/>
</dbReference>
<keyword evidence="7 9" id="KW-0472">Membrane</keyword>
<evidence type="ECO:0000256" key="2">
    <source>
        <dbReference type="ARBA" id="ARBA00022448"/>
    </source>
</evidence>
<evidence type="ECO:0000256" key="4">
    <source>
        <dbReference type="ARBA" id="ARBA00022692"/>
    </source>
</evidence>
<gene>
    <name evidence="11" type="ORF">SAMN05421882_10698</name>
</gene>
<evidence type="ECO:0000256" key="8">
    <source>
        <dbReference type="RuleBase" id="RU004057"/>
    </source>
</evidence>
<feature type="transmembrane region" description="Helical" evidence="9">
    <location>
        <begin position="12"/>
        <end position="35"/>
    </location>
</feature>
<keyword evidence="3" id="KW-1003">Cell membrane</keyword>